<dbReference type="PANTHER" id="PTHR39335:SF1">
    <property type="entry name" value="BLL4220 PROTEIN"/>
    <property type="match status" value="1"/>
</dbReference>
<evidence type="ECO:0000313" key="3">
    <source>
        <dbReference type="Proteomes" id="UP001596031"/>
    </source>
</evidence>
<dbReference type="InterPro" id="IPR014558">
    <property type="entry name" value="UCP029720"/>
</dbReference>
<reference evidence="3" key="1">
    <citation type="journal article" date="2019" name="Int. J. Syst. Evol. Microbiol.">
        <title>The Global Catalogue of Microorganisms (GCM) 10K type strain sequencing project: providing services to taxonomists for standard genome sequencing and annotation.</title>
        <authorList>
            <consortium name="The Broad Institute Genomics Platform"/>
            <consortium name="The Broad Institute Genome Sequencing Center for Infectious Disease"/>
            <person name="Wu L."/>
            <person name="Ma J."/>
        </authorList>
    </citation>
    <scope>NUCLEOTIDE SEQUENCE [LARGE SCALE GENOMIC DNA]</scope>
    <source>
        <strain evidence="3">CCUG 38813</strain>
    </source>
</reference>
<evidence type="ECO:0000256" key="1">
    <source>
        <dbReference type="SAM" id="SignalP"/>
    </source>
</evidence>
<gene>
    <name evidence="2" type="ORF">ACFPOU_21505</name>
</gene>
<evidence type="ECO:0000313" key="2">
    <source>
        <dbReference type="EMBL" id="MFC5513682.1"/>
    </source>
</evidence>
<name>A0ABW0PPU3_9BURK</name>
<evidence type="ECO:0008006" key="4">
    <source>
        <dbReference type="Google" id="ProtNLM"/>
    </source>
</evidence>
<dbReference type="EMBL" id="JBHSMS010000078">
    <property type="protein sequence ID" value="MFC5513682.1"/>
    <property type="molecule type" value="Genomic_DNA"/>
</dbReference>
<dbReference type="PROSITE" id="PS51257">
    <property type="entry name" value="PROKAR_LIPOPROTEIN"/>
    <property type="match status" value="1"/>
</dbReference>
<comment type="caution">
    <text evidence="2">The sequence shown here is derived from an EMBL/GenBank/DDBJ whole genome shotgun (WGS) entry which is preliminary data.</text>
</comment>
<dbReference type="InterPro" id="IPR005297">
    <property type="entry name" value="Lipoprotein_repeat"/>
</dbReference>
<feature type="signal peptide" evidence="1">
    <location>
        <begin position="1"/>
        <end position="20"/>
    </location>
</feature>
<keyword evidence="3" id="KW-1185">Reference proteome</keyword>
<organism evidence="2 3">
    <name type="scientific">Massilia jejuensis</name>
    <dbReference type="NCBI Taxonomy" id="648894"/>
    <lineage>
        <taxon>Bacteria</taxon>
        <taxon>Pseudomonadati</taxon>
        <taxon>Pseudomonadota</taxon>
        <taxon>Betaproteobacteria</taxon>
        <taxon>Burkholderiales</taxon>
        <taxon>Oxalobacteraceae</taxon>
        <taxon>Telluria group</taxon>
        <taxon>Massilia</taxon>
    </lineage>
</organism>
<sequence>MRSLASAAAAVFLVSACASMSNPMVKTANGVLVKDAGMTLYTFDKDTAGSGKSACNGPCAALWPAVPATGASYPAPYSVVTRDDGTRQLARNGKPLYLFAQDTMPGERKGDKVKDVWHVVTD</sequence>
<dbReference type="Proteomes" id="UP001596031">
    <property type="component" value="Unassembled WGS sequence"/>
</dbReference>
<dbReference type="PIRSF" id="PIRSF029720">
    <property type="entry name" value="UCP029720"/>
    <property type="match status" value="1"/>
</dbReference>
<dbReference type="Pfam" id="PF03640">
    <property type="entry name" value="Lipoprotein_15"/>
    <property type="match status" value="2"/>
</dbReference>
<accession>A0ABW0PPU3</accession>
<feature type="chain" id="PRO_5046517701" description="Lipoprotein with Yx(FWY)xxD motif" evidence="1">
    <location>
        <begin position="21"/>
        <end position="122"/>
    </location>
</feature>
<dbReference type="RefSeq" id="WP_379726419.1">
    <property type="nucleotide sequence ID" value="NZ_JBHSMS010000078.1"/>
</dbReference>
<proteinExistence type="predicted"/>
<dbReference type="PANTHER" id="PTHR39335">
    <property type="entry name" value="BLL4220 PROTEIN"/>
    <property type="match status" value="1"/>
</dbReference>
<protein>
    <recommendedName>
        <fullName evidence="4">Lipoprotein with Yx(FWY)xxD motif</fullName>
    </recommendedName>
</protein>
<keyword evidence="1" id="KW-0732">Signal</keyword>